<comment type="caution">
    <text evidence="3">The sequence shown here is derived from an EMBL/GenBank/DDBJ whole genome shotgun (WGS) entry which is preliminary data.</text>
</comment>
<feature type="compositionally biased region" description="Basic and acidic residues" evidence="1">
    <location>
        <begin position="150"/>
        <end position="163"/>
    </location>
</feature>
<proteinExistence type="predicted"/>
<accession>A0ABU4PNN5</accession>
<feature type="region of interest" description="Disordered" evidence="1">
    <location>
        <begin position="150"/>
        <end position="184"/>
    </location>
</feature>
<feature type="chain" id="PRO_5046551154" evidence="2">
    <location>
        <begin position="18"/>
        <end position="184"/>
    </location>
</feature>
<dbReference type="PROSITE" id="PS51257">
    <property type="entry name" value="PROKAR_LIPOPROTEIN"/>
    <property type="match status" value="1"/>
</dbReference>
<evidence type="ECO:0000256" key="1">
    <source>
        <dbReference type="SAM" id="MobiDB-lite"/>
    </source>
</evidence>
<gene>
    <name evidence="3" type="ORF">SIL82_16080</name>
</gene>
<protein>
    <submittedName>
        <fullName evidence="3">DUF3617 family protein</fullName>
    </submittedName>
</protein>
<dbReference type="Proteomes" id="UP001279660">
    <property type="component" value="Unassembled WGS sequence"/>
</dbReference>
<evidence type="ECO:0000313" key="4">
    <source>
        <dbReference type="Proteomes" id="UP001279660"/>
    </source>
</evidence>
<dbReference type="RefSeq" id="WP_010407438.1">
    <property type="nucleotide sequence ID" value="NZ_JAWXXV010000001.1"/>
</dbReference>
<evidence type="ECO:0000313" key="3">
    <source>
        <dbReference type="EMBL" id="MDX5985773.1"/>
    </source>
</evidence>
<evidence type="ECO:0000256" key="2">
    <source>
        <dbReference type="SAM" id="SignalP"/>
    </source>
</evidence>
<dbReference type="InterPro" id="IPR022061">
    <property type="entry name" value="DUF3617"/>
</dbReference>
<feature type="compositionally biased region" description="Pro residues" evidence="1">
    <location>
        <begin position="166"/>
        <end position="184"/>
    </location>
</feature>
<name>A0ABU4PNN5_9SPHN</name>
<reference evidence="3 4" key="1">
    <citation type="submission" date="2023-11" db="EMBL/GenBank/DDBJ databases">
        <title>MicrobeMod: A computational toolkit for identifying prokaryotic methylation and restriction-modification with nanopore sequencing.</title>
        <authorList>
            <person name="Crits-Christoph A."/>
            <person name="Kang S.C."/>
            <person name="Lee H."/>
            <person name="Ostrov N."/>
        </authorList>
    </citation>
    <scope>NUCLEOTIDE SEQUENCE [LARGE SCALE GENOMIC DNA]</scope>
    <source>
        <strain evidence="3 4">ATCC 14820</strain>
    </source>
</reference>
<dbReference type="Pfam" id="PF12276">
    <property type="entry name" value="DUF3617"/>
    <property type="match status" value="1"/>
</dbReference>
<sequence length="184" mass="19228">MTLRIMALLALPLAASACSPDAPVKRQPGSWSQKIEIVKFEGKGATPETKTQMQKMFDAMSTMSVCLTPGAAAKEDMGKAMEQMSARGQNCTFAKKDVTGASIAIDATCKQPNGGTVKMTMTGTNSATAQDMTMKTQGFAANGTQEGTMEMHVKSTRNGECKPTDVTPPEPPATGPAPVAPAKP</sequence>
<keyword evidence="4" id="KW-1185">Reference proteome</keyword>
<dbReference type="EMBL" id="JAWXXV010000001">
    <property type="protein sequence ID" value="MDX5985773.1"/>
    <property type="molecule type" value="Genomic_DNA"/>
</dbReference>
<organism evidence="3 4">
    <name type="scientific">Sphingomonas echinoides</name>
    <dbReference type="NCBI Taxonomy" id="59803"/>
    <lineage>
        <taxon>Bacteria</taxon>
        <taxon>Pseudomonadati</taxon>
        <taxon>Pseudomonadota</taxon>
        <taxon>Alphaproteobacteria</taxon>
        <taxon>Sphingomonadales</taxon>
        <taxon>Sphingomonadaceae</taxon>
        <taxon>Sphingomonas</taxon>
    </lineage>
</organism>
<keyword evidence="2" id="KW-0732">Signal</keyword>
<feature type="signal peptide" evidence="2">
    <location>
        <begin position="1"/>
        <end position="17"/>
    </location>
</feature>